<gene>
    <name evidence="4" type="ORF">AALO_G00080080</name>
</gene>
<dbReference type="EMBL" id="JADWDJ010000006">
    <property type="protein sequence ID" value="KAG5279648.1"/>
    <property type="molecule type" value="Genomic_DNA"/>
</dbReference>
<dbReference type="CDD" id="cd00098">
    <property type="entry name" value="IgC1"/>
    <property type="match status" value="2"/>
</dbReference>
<evidence type="ECO:0000259" key="3">
    <source>
        <dbReference type="PROSITE" id="PS50835"/>
    </source>
</evidence>
<comment type="caution">
    <text evidence="4">The sequence shown here is derived from an EMBL/GenBank/DDBJ whole genome shotgun (WGS) entry which is preliminary data.</text>
</comment>
<feature type="domain" description="Ig-like" evidence="3">
    <location>
        <begin position="315"/>
        <end position="406"/>
    </location>
</feature>
<evidence type="ECO:0000313" key="4">
    <source>
        <dbReference type="EMBL" id="KAG5279648.1"/>
    </source>
</evidence>
<name>A0AAV6GWZ8_9TELE</name>
<keyword evidence="2" id="KW-0812">Transmembrane</keyword>
<dbReference type="InterPro" id="IPR036179">
    <property type="entry name" value="Ig-like_dom_sf"/>
</dbReference>
<dbReference type="InterPro" id="IPR003597">
    <property type="entry name" value="Ig_C1-set"/>
</dbReference>
<dbReference type="SUPFAM" id="SSF48726">
    <property type="entry name" value="Immunoglobulin"/>
    <property type="match status" value="4"/>
</dbReference>
<evidence type="ECO:0000256" key="2">
    <source>
        <dbReference type="SAM" id="Phobius"/>
    </source>
</evidence>
<dbReference type="Pfam" id="PF07654">
    <property type="entry name" value="C1-set"/>
    <property type="match status" value="4"/>
</dbReference>
<dbReference type="PANTHER" id="PTHR23411">
    <property type="entry name" value="TAPASIN"/>
    <property type="match status" value="1"/>
</dbReference>
<keyword evidence="2" id="KW-0472">Membrane</keyword>
<proteinExistence type="predicted"/>
<feature type="domain" description="Ig-like" evidence="3">
    <location>
        <begin position="113"/>
        <end position="204"/>
    </location>
</feature>
<evidence type="ECO:0000313" key="5">
    <source>
        <dbReference type="Proteomes" id="UP000823561"/>
    </source>
</evidence>
<dbReference type="Proteomes" id="UP000823561">
    <property type="component" value="Chromosome 6"/>
</dbReference>
<organism evidence="4 5">
    <name type="scientific">Alosa alosa</name>
    <name type="common">allis shad</name>
    <dbReference type="NCBI Taxonomy" id="278164"/>
    <lineage>
        <taxon>Eukaryota</taxon>
        <taxon>Metazoa</taxon>
        <taxon>Chordata</taxon>
        <taxon>Craniata</taxon>
        <taxon>Vertebrata</taxon>
        <taxon>Euteleostomi</taxon>
        <taxon>Actinopterygii</taxon>
        <taxon>Neopterygii</taxon>
        <taxon>Teleostei</taxon>
        <taxon>Clupei</taxon>
        <taxon>Clupeiformes</taxon>
        <taxon>Clupeoidei</taxon>
        <taxon>Clupeidae</taxon>
        <taxon>Alosa</taxon>
    </lineage>
</organism>
<feature type="domain" description="Ig-like" evidence="3">
    <location>
        <begin position="12"/>
        <end position="103"/>
    </location>
</feature>
<evidence type="ECO:0000256" key="1">
    <source>
        <dbReference type="ARBA" id="ARBA00023319"/>
    </source>
</evidence>
<accession>A0AAV6GWZ8</accession>
<dbReference type="InterPro" id="IPR050380">
    <property type="entry name" value="Immune_Resp_Modulators"/>
</dbReference>
<dbReference type="AlphaFoldDB" id="A0AAV6GWZ8"/>
<protein>
    <recommendedName>
        <fullName evidence="3">Ig-like domain-containing protein</fullName>
    </recommendedName>
</protein>
<dbReference type="SMART" id="SM00407">
    <property type="entry name" value="IGc1"/>
    <property type="match status" value="3"/>
</dbReference>
<keyword evidence="5" id="KW-1185">Reference proteome</keyword>
<dbReference type="InterPro" id="IPR013783">
    <property type="entry name" value="Ig-like_fold"/>
</dbReference>
<sequence>MVTVSNGAVAAPTVFPLAQCEPGSDGSMIYACMATDFFPESATFHWTKNGQNVLDAVQYPAVKQKTGDKYSKVSQINVNITGMDKQEIKCTVETIRSNNQSVTLPVKASPRSPTVSLLPVFTFESQNVLCVIENFYPKSLTVTWKEDNVKIEREVPLFIQQDSSGYYTAQSFLKLNKTTQGNNKMHTCEVSHMGDTFTKTKRLEGQLSVKLTPPSSRDIFLNNKVELKCITTGTDSGAVNDAAFKWKVGGNDQSSSATVEKDQLENGQSRQISKLKVDVNEWFSGKEIECRVFDKGGEEVGNPLKRIIKKGGAAPKVLIYTLPEASDPNHDSVVCEVRGSSLGDVYIMWKVDGGDFQEGNTGIVEQQDGNMSHVSILTVKKDSATRKFTCAVKHGNMGKNTSPKIVDYSKSEPGVVDEDVLHCTKSEDEEEDEYSSMWSTTTSFIFLFLFSLVYSAILSLVKIKH</sequence>
<keyword evidence="2" id="KW-1133">Transmembrane helix</keyword>
<keyword evidence="1" id="KW-0393">Immunoglobulin domain</keyword>
<feature type="transmembrane region" description="Helical" evidence="2">
    <location>
        <begin position="444"/>
        <end position="461"/>
    </location>
</feature>
<dbReference type="InterPro" id="IPR007110">
    <property type="entry name" value="Ig-like_dom"/>
</dbReference>
<dbReference type="PROSITE" id="PS50835">
    <property type="entry name" value="IG_LIKE"/>
    <property type="match status" value="3"/>
</dbReference>
<reference evidence="4" key="1">
    <citation type="submission" date="2020-10" db="EMBL/GenBank/DDBJ databases">
        <title>Chromosome-scale genome assembly of the Allis shad, Alosa alosa.</title>
        <authorList>
            <person name="Margot Z."/>
            <person name="Christophe K."/>
            <person name="Cabau C."/>
            <person name="Louis A."/>
            <person name="Berthelot C."/>
            <person name="Parey E."/>
            <person name="Roest Crollius H."/>
            <person name="Montfort J."/>
            <person name="Robinson-Rechavi M."/>
            <person name="Bucao C."/>
            <person name="Bouchez O."/>
            <person name="Gislard M."/>
            <person name="Lluch J."/>
            <person name="Milhes M."/>
            <person name="Lampietro C."/>
            <person name="Lopez Roques C."/>
            <person name="Donnadieu C."/>
            <person name="Braasch I."/>
            <person name="Desvignes T."/>
            <person name="Postlethwait J."/>
            <person name="Bobe J."/>
            <person name="Guiguen Y."/>
        </authorList>
    </citation>
    <scope>NUCLEOTIDE SEQUENCE</scope>
    <source>
        <strain evidence="4">M-15738</strain>
        <tissue evidence="4">Blood</tissue>
    </source>
</reference>
<dbReference type="Gene3D" id="2.60.40.10">
    <property type="entry name" value="Immunoglobulins"/>
    <property type="match status" value="4"/>
</dbReference>